<dbReference type="InterPro" id="IPR037138">
    <property type="entry name" value="His_deacetylse_dom_sf"/>
</dbReference>
<protein>
    <submittedName>
        <fullName evidence="4">Histone deacetylase</fullName>
    </submittedName>
</protein>
<evidence type="ECO:0000256" key="1">
    <source>
        <dbReference type="ARBA" id="ARBA00005947"/>
    </source>
</evidence>
<feature type="domain" description="Histone deacetylase" evidence="3">
    <location>
        <begin position="40"/>
        <end position="306"/>
    </location>
</feature>
<dbReference type="Gene3D" id="3.40.800.20">
    <property type="entry name" value="Histone deacetylase domain"/>
    <property type="match status" value="1"/>
</dbReference>
<dbReference type="PANTHER" id="PTHR10625:SF19">
    <property type="entry name" value="HISTONE DEACETYLASE 12"/>
    <property type="match status" value="1"/>
</dbReference>
<dbReference type="PANTHER" id="PTHR10625">
    <property type="entry name" value="HISTONE DEACETYLASE HDAC1-RELATED"/>
    <property type="match status" value="1"/>
</dbReference>
<dbReference type="InterPro" id="IPR044150">
    <property type="entry name" value="HDAC_classIV"/>
</dbReference>
<comment type="caution">
    <text evidence="4">The sequence shown here is derived from an EMBL/GenBank/DDBJ whole genome shotgun (WGS) entry which is preliminary data.</text>
</comment>
<evidence type="ECO:0000313" key="5">
    <source>
        <dbReference type="Proteomes" id="UP001500547"/>
    </source>
</evidence>
<keyword evidence="2" id="KW-0378">Hydrolase</keyword>
<evidence type="ECO:0000256" key="2">
    <source>
        <dbReference type="ARBA" id="ARBA00022801"/>
    </source>
</evidence>
<dbReference type="InterPro" id="IPR023801">
    <property type="entry name" value="His_deacetylse_dom"/>
</dbReference>
<reference evidence="5" key="1">
    <citation type="journal article" date="2019" name="Int. J. Syst. Evol. Microbiol.">
        <title>The Global Catalogue of Microorganisms (GCM) 10K type strain sequencing project: providing services to taxonomists for standard genome sequencing and annotation.</title>
        <authorList>
            <consortium name="The Broad Institute Genomics Platform"/>
            <consortium name="The Broad Institute Genome Sequencing Center for Infectious Disease"/>
            <person name="Wu L."/>
            <person name="Ma J."/>
        </authorList>
    </citation>
    <scope>NUCLEOTIDE SEQUENCE [LARGE SCALE GENOMIC DNA]</scope>
    <source>
        <strain evidence="5">JCM 18715</strain>
    </source>
</reference>
<name>A0ABP9QRX3_9RHOO</name>
<evidence type="ECO:0000313" key="4">
    <source>
        <dbReference type="EMBL" id="GAA5166339.1"/>
    </source>
</evidence>
<dbReference type="SUPFAM" id="SSF52768">
    <property type="entry name" value="Arginase/deacetylase"/>
    <property type="match status" value="1"/>
</dbReference>
<accession>A0ABP9QRX3</accession>
<dbReference type="InterPro" id="IPR000286">
    <property type="entry name" value="HDACs"/>
</dbReference>
<dbReference type="PRINTS" id="PR01270">
    <property type="entry name" value="HDASUPER"/>
</dbReference>
<keyword evidence="5" id="KW-1185">Reference proteome</keyword>
<sequence>MVTVNLPHACDAAVTAVLWHARPMLLFYADHFVLPLPPGHRFPMDKYRRLRERLLASGEFAAADFREPPAASDEQLMRAHDAAYIARVAAGELSAAEQRRIGFPWTPAMVERSRRSAGATIEAARSALRGGRVGVNLAGGTHHAYRDFGSGFCVFNDSAVAARAMQAEEGVGQVAIIDCDVHQGDGTAAILAGDASIFTFSMHGAKNFPAHKQISDLDTELPDDCDDKAYLDALQRGLDEVFRRVRPELVHYLAGADPFAGDRLGRLAVSKAGLLARDRLVLQCCQAEGIPVSVAMAGGYADDIDDIVDIHVATVRTAAAFARDG</sequence>
<gene>
    <name evidence="4" type="ORF">GCM10025770_23320</name>
</gene>
<dbReference type="Proteomes" id="UP001500547">
    <property type="component" value="Unassembled WGS sequence"/>
</dbReference>
<dbReference type="InterPro" id="IPR023696">
    <property type="entry name" value="Ureohydrolase_dom_sf"/>
</dbReference>
<dbReference type="Pfam" id="PF00850">
    <property type="entry name" value="Hist_deacetyl"/>
    <property type="match status" value="1"/>
</dbReference>
<dbReference type="EMBL" id="BAABLD010000008">
    <property type="protein sequence ID" value="GAA5166339.1"/>
    <property type="molecule type" value="Genomic_DNA"/>
</dbReference>
<proteinExistence type="inferred from homology"/>
<dbReference type="CDD" id="cd09993">
    <property type="entry name" value="HDAC_classIV"/>
    <property type="match status" value="1"/>
</dbReference>
<comment type="similarity">
    <text evidence="1">Belongs to the histone deacetylase family.</text>
</comment>
<organism evidence="4 5">
    <name type="scientific">Viridibacterium curvum</name>
    <dbReference type="NCBI Taxonomy" id="1101404"/>
    <lineage>
        <taxon>Bacteria</taxon>
        <taxon>Pseudomonadati</taxon>
        <taxon>Pseudomonadota</taxon>
        <taxon>Betaproteobacteria</taxon>
        <taxon>Rhodocyclales</taxon>
        <taxon>Rhodocyclaceae</taxon>
        <taxon>Viridibacterium</taxon>
    </lineage>
</organism>
<evidence type="ECO:0000259" key="3">
    <source>
        <dbReference type="Pfam" id="PF00850"/>
    </source>
</evidence>